<dbReference type="EMBL" id="BK015407">
    <property type="protein sequence ID" value="DAE05312.1"/>
    <property type="molecule type" value="Genomic_DNA"/>
</dbReference>
<reference evidence="1" key="1">
    <citation type="journal article" date="2021" name="Proc. Natl. Acad. Sci. U.S.A.">
        <title>A Catalog of Tens of Thousands of Viruses from Human Metagenomes Reveals Hidden Associations with Chronic Diseases.</title>
        <authorList>
            <person name="Tisza M.J."/>
            <person name="Buck C.B."/>
        </authorList>
    </citation>
    <scope>NUCLEOTIDE SEQUENCE</scope>
    <source>
        <strain evidence="1">CtWKa2</strain>
    </source>
</reference>
<accession>A0A8S5PF72</accession>
<name>A0A8S5PF72_9CAUD</name>
<protein>
    <submittedName>
        <fullName evidence="1">Uncharacterized protein</fullName>
    </submittedName>
</protein>
<evidence type="ECO:0000313" key="1">
    <source>
        <dbReference type="EMBL" id="DAE05312.1"/>
    </source>
</evidence>
<sequence length="103" mass="11270">MSMENVSNQIEEVVEQGQQAVEELATEAQESVDNAVTVKNDKGFLDKCAEAAAIWRPVVKQVGKVALIATGGVLVYKAVDSYIQKNRKEVEGEVIDGEFEINE</sequence>
<organism evidence="1">
    <name type="scientific">Siphoviridae sp. ctWKa2</name>
    <dbReference type="NCBI Taxonomy" id="2825537"/>
    <lineage>
        <taxon>Viruses</taxon>
        <taxon>Duplodnaviria</taxon>
        <taxon>Heunggongvirae</taxon>
        <taxon>Uroviricota</taxon>
        <taxon>Caudoviricetes</taxon>
    </lineage>
</organism>
<proteinExistence type="predicted"/>